<dbReference type="Proteomes" id="UP000051515">
    <property type="component" value="Unassembled WGS sequence"/>
</dbReference>
<evidence type="ECO:0000256" key="1">
    <source>
        <dbReference type="ARBA" id="ARBA00001445"/>
    </source>
</evidence>
<evidence type="ECO:0000259" key="4">
    <source>
        <dbReference type="Pfam" id="PF05592"/>
    </source>
</evidence>
<feature type="domain" description="Alpha-L-rhamnosidase concanavalin-like" evidence="4">
    <location>
        <begin position="336"/>
        <end position="429"/>
    </location>
</feature>
<dbReference type="PANTHER" id="PTHR33307">
    <property type="entry name" value="ALPHA-RHAMNOSIDASE (EUROFUNG)"/>
    <property type="match status" value="1"/>
</dbReference>
<protein>
    <recommendedName>
        <fullName evidence="2">alpha-L-rhamnosidase</fullName>
        <ecNumber evidence="2">3.2.1.40</ecNumber>
    </recommendedName>
</protein>
<gene>
    <name evidence="8" type="ORF">FC78_GL001977</name>
</gene>
<dbReference type="PIRSF" id="PIRSF010631">
    <property type="entry name" value="A-rhamnsds"/>
    <property type="match status" value="1"/>
</dbReference>
<dbReference type="GO" id="GO:0030596">
    <property type="term" value="F:alpha-L-rhamnosidase activity"/>
    <property type="evidence" value="ECO:0007669"/>
    <property type="project" value="UniProtKB-EC"/>
</dbReference>
<dbReference type="InterPro" id="IPR008902">
    <property type="entry name" value="Rhamnosid_concanavalin"/>
</dbReference>
<dbReference type="InterPro" id="IPR035396">
    <property type="entry name" value="Bac_rhamnosid6H"/>
</dbReference>
<dbReference type="EMBL" id="AZDY01000037">
    <property type="protein sequence ID" value="KRK83168.1"/>
    <property type="molecule type" value="Genomic_DNA"/>
</dbReference>
<dbReference type="PATRIC" id="fig|1423788.3.peg.2042"/>
<dbReference type="GO" id="GO:0005975">
    <property type="term" value="P:carbohydrate metabolic process"/>
    <property type="evidence" value="ECO:0007669"/>
    <property type="project" value="InterPro"/>
</dbReference>
<dbReference type="RefSeq" id="WP_056952550.1">
    <property type="nucleotide sequence ID" value="NZ_AZDY01000037.1"/>
</dbReference>
<dbReference type="EC" id="3.2.1.40" evidence="2"/>
<dbReference type="InterPro" id="IPR013783">
    <property type="entry name" value="Ig-like_fold"/>
</dbReference>
<dbReference type="PANTHER" id="PTHR33307:SF6">
    <property type="entry name" value="ALPHA-RHAMNOSIDASE (EUROFUNG)-RELATED"/>
    <property type="match status" value="1"/>
</dbReference>
<dbReference type="InterPro" id="IPR035398">
    <property type="entry name" value="Bac_rhamnosid_C"/>
</dbReference>
<dbReference type="Gene3D" id="1.50.10.10">
    <property type="match status" value="1"/>
</dbReference>
<dbReference type="InterPro" id="IPR013737">
    <property type="entry name" value="Bac_rhamnosid_N"/>
</dbReference>
<feature type="domain" description="Bacterial alpha-L-rhamnosidase N-terminal" evidence="5">
    <location>
        <begin position="163"/>
        <end position="304"/>
    </location>
</feature>
<accession>A0A0R1KJ01</accession>
<dbReference type="Pfam" id="PF25788">
    <property type="entry name" value="Ig_Rha78A_N"/>
    <property type="match status" value="1"/>
</dbReference>
<name>A0A0R1KJ01_9LACO</name>
<dbReference type="OrthoDB" id="9761045at2"/>
<evidence type="ECO:0000256" key="2">
    <source>
        <dbReference type="ARBA" id="ARBA00012652"/>
    </source>
</evidence>
<evidence type="ECO:0000259" key="5">
    <source>
        <dbReference type="Pfam" id="PF08531"/>
    </source>
</evidence>
<feature type="domain" description="Alpha-L-rhamnosidase six-hairpin glycosidase" evidence="6">
    <location>
        <begin position="437"/>
        <end position="797"/>
    </location>
</feature>
<evidence type="ECO:0000313" key="8">
    <source>
        <dbReference type="EMBL" id="KRK83168.1"/>
    </source>
</evidence>
<evidence type="ECO:0000256" key="3">
    <source>
        <dbReference type="ARBA" id="ARBA00022801"/>
    </source>
</evidence>
<dbReference type="Gene3D" id="2.60.40.10">
    <property type="entry name" value="Immunoglobulins"/>
    <property type="match status" value="1"/>
</dbReference>
<dbReference type="STRING" id="1423788.FC78_GL001977"/>
<dbReference type="InterPro" id="IPR036116">
    <property type="entry name" value="FN3_sf"/>
</dbReference>
<dbReference type="InterPro" id="IPR016007">
    <property type="entry name" value="Alpha_rhamnosid"/>
</dbReference>
<keyword evidence="9" id="KW-1185">Reference proteome</keyword>
<dbReference type="Pfam" id="PF08531">
    <property type="entry name" value="Bac_rhamnosid_N"/>
    <property type="match status" value="1"/>
</dbReference>
<evidence type="ECO:0000259" key="7">
    <source>
        <dbReference type="Pfam" id="PF17390"/>
    </source>
</evidence>
<sequence>MKITSMKLNNLTTGNDDIVVPLNNLKFEWSAESNKKNSLQISFEIIISNEVGEVIYTSNQIKSDNNQFHLHSAELQDHTTYTWQVRITDNYQTTSPWSPKMVFTTALKHWDAIWIEPRQDDVVEEAPLDLAAMFGGKPMPKQTAPEQRLRPVQYLRKNFELKKAVKKAQLFMTAHGIYYPLINGQKITQAQFMPDFTSYKNILQYQYFDITKFLGTDNDWTVVLADGWYSGRISTTGNGGQFGNKNGILGEIIVTYADGTQDIIKTDQDFRSTTGKYVYSDIFIGEKQDLRQTPDWNNSQKVDEVSYNLDNLTPQDAQYVHQLPGISAKKIWHDGDAILVDFGQVIAGKIKLSTYLGEGISIKIEHSEVLDKEGRFFNNITGRNKDQTDYFVGRGNFETLTPDFTFHGFRYIKITGLTQTPSLNEIEALPLMTKMEELGSLETSNKKINQLIKNVQWSQRGNMLSIPTDCPQRERAGWTGDAQVFAPTALFNMDVTAMLKRWLESVRAEQRVDGQIQDYAPAPKEFYTSSPQFTGTYSSAGWGDAIIMLPWTIYKNDGDISILKENYSAMQKWHDYAVQSAAEDKSDDSSQYIWDTKFHYGDWMFPSYMLGKDALGPMETAKATKDVVATAFLSYTSSLLSQIATVLGDEENALDYQNYAKNVATAFQKNFWKNQKLAAEFQGCYVLAIAFNLLDKTATEQAVEHLVTMIHDNNDCLDTGFLSVPYLLDTLCQYGHKDLAKTILLQTKMPSWLYEVNHGATTIWESWGGIAPDGSVGTYSFNHYAFGCVEHWIVENIGGLSPIEPGYRKFKITIPDKSQFTSSKLNYRSTRGLIKVNWKYVDDDLRIQIHVPFNATAQLMMKHQTKELGSGDYEFNI</sequence>
<organism evidence="8 9">
    <name type="scientific">Companilactobacillus bobalius DSM 19674</name>
    <dbReference type="NCBI Taxonomy" id="1423788"/>
    <lineage>
        <taxon>Bacteria</taxon>
        <taxon>Bacillati</taxon>
        <taxon>Bacillota</taxon>
        <taxon>Bacilli</taxon>
        <taxon>Lactobacillales</taxon>
        <taxon>Lactobacillaceae</taxon>
        <taxon>Companilactobacillus</taxon>
        <taxon>Companilactobacillus bobalius</taxon>
    </lineage>
</organism>
<keyword evidence="3" id="KW-0378">Hydrolase</keyword>
<dbReference type="InterPro" id="IPR008928">
    <property type="entry name" value="6-hairpin_glycosidase_sf"/>
</dbReference>
<evidence type="ECO:0000259" key="6">
    <source>
        <dbReference type="Pfam" id="PF17389"/>
    </source>
</evidence>
<comment type="catalytic activity">
    <reaction evidence="1">
        <text>Hydrolysis of terminal non-reducing alpha-L-rhamnose residues in alpha-L-rhamnosides.</text>
        <dbReference type="EC" id="3.2.1.40"/>
    </reaction>
</comment>
<dbReference type="SUPFAM" id="SSF49265">
    <property type="entry name" value="Fibronectin type III"/>
    <property type="match status" value="1"/>
</dbReference>
<dbReference type="Pfam" id="PF17390">
    <property type="entry name" value="Bac_rhamnosid_C"/>
    <property type="match status" value="1"/>
</dbReference>
<feature type="domain" description="Alpha-L-rhamnosidase C-terminal" evidence="7">
    <location>
        <begin position="799"/>
        <end position="871"/>
    </location>
</feature>
<dbReference type="Pfam" id="PF17389">
    <property type="entry name" value="Bac_rhamnosid6H"/>
    <property type="match status" value="1"/>
</dbReference>
<dbReference type="AlphaFoldDB" id="A0A0R1KJ01"/>
<dbReference type="InterPro" id="IPR012341">
    <property type="entry name" value="6hp_glycosidase-like_sf"/>
</dbReference>
<dbReference type="SUPFAM" id="SSF48208">
    <property type="entry name" value="Six-hairpin glycosidases"/>
    <property type="match status" value="1"/>
</dbReference>
<proteinExistence type="predicted"/>
<dbReference type="Gene3D" id="2.60.420.10">
    <property type="entry name" value="Maltose phosphorylase, domain 3"/>
    <property type="match status" value="1"/>
</dbReference>
<evidence type="ECO:0000313" key="9">
    <source>
        <dbReference type="Proteomes" id="UP000051515"/>
    </source>
</evidence>
<dbReference type="Gene3D" id="2.60.120.260">
    <property type="entry name" value="Galactose-binding domain-like"/>
    <property type="match status" value="2"/>
</dbReference>
<reference evidence="8 9" key="1">
    <citation type="journal article" date="2015" name="Genome Announc.">
        <title>Expanding the biotechnology potential of lactobacilli through comparative genomics of 213 strains and associated genera.</title>
        <authorList>
            <person name="Sun Z."/>
            <person name="Harris H.M."/>
            <person name="McCann A."/>
            <person name="Guo C."/>
            <person name="Argimon S."/>
            <person name="Zhang W."/>
            <person name="Yang X."/>
            <person name="Jeffery I.B."/>
            <person name="Cooney J.C."/>
            <person name="Kagawa T.F."/>
            <person name="Liu W."/>
            <person name="Song Y."/>
            <person name="Salvetti E."/>
            <person name="Wrobel A."/>
            <person name="Rasinkangas P."/>
            <person name="Parkhill J."/>
            <person name="Rea M.C."/>
            <person name="O'Sullivan O."/>
            <person name="Ritari J."/>
            <person name="Douillard F.P."/>
            <person name="Paul Ross R."/>
            <person name="Yang R."/>
            <person name="Briner A.E."/>
            <person name="Felis G.E."/>
            <person name="de Vos W.M."/>
            <person name="Barrangou R."/>
            <person name="Klaenhammer T.R."/>
            <person name="Caufield P.W."/>
            <person name="Cui Y."/>
            <person name="Zhang H."/>
            <person name="O'Toole P.W."/>
        </authorList>
    </citation>
    <scope>NUCLEOTIDE SEQUENCE [LARGE SCALE GENOMIC DNA]</scope>
    <source>
        <strain evidence="8 9">DSM 19674</strain>
    </source>
</reference>
<comment type="caution">
    <text evidence="8">The sequence shown here is derived from an EMBL/GenBank/DDBJ whole genome shotgun (WGS) entry which is preliminary data.</text>
</comment>
<dbReference type="Pfam" id="PF05592">
    <property type="entry name" value="Bac_rhamnosid"/>
    <property type="match status" value="1"/>
</dbReference>